<protein>
    <recommendedName>
        <fullName evidence="1">Reverse transcriptase Ty1/copia-type domain-containing protein</fullName>
    </recommendedName>
</protein>
<proteinExistence type="predicted"/>
<dbReference type="EMBL" id="AM452914">
    <property type="protein sequence ID" value="CAN65439.1"/>
    <property type="molecule type" value="Genomic_DNA"/>
</dbReference>
<dbReference type="SUPFAM" id="SSF53098">
    <property type="entry name" value="Ribonuclease H-like"/>
    <property type="match status" value="1"/>
</dbReference>
<dbReference type="GO" id="GO:0003676">
    <property type="term" value="F:nucleic acid binding"/>
    <property type="evidence" value="ECO:0007669"/>
    <property type="project" value="InterPro"/>
</dbReference>
<name>A5BB01_VITVI</name>
<dbReference type="Pfam" id="PF07727">
    <property type="entry name" value="RVT_2"/>
    <property type="match status" value="1"/>
</dbReference>
<reference evidence="2" key="1">
    <citation type="journal article" date="2007" name="PLoS ONE">
        <title>The first genome sequence of an elite grapevine cultivar (Pinot noir Vitis vinifera L.): coping with a highly heterozygous genome.</title>
        <authorList>
            <person name="Velasco R."/>
            <person name="Zharkikh A."/>
            <person name="Troggio M."/>
            <person name="Cartwright D.A."/>
            <person name="Cestaro A."/>
            <person name="Pruss D."/>
            <person name="Pindo M."/>
            <person name="FitzGerald L.M."/>
            <person name="Vezzulli S."/>
            <person name="Reid J."/>
            <person name="Malacarne G."/>
            <person name="Iliev D."/>
            <person name="Coppola G."/>
            <person name="Wardell B."/>
            <person name="Micheletti D."/>
            <person name="Macalma T."/>
            <person name="Facci M."/>
            <person name="Mitchell J.T."/>
            <person name="Perazzolli M."/>
            <person name="Eldredge G."/>
            <person name="Gatto P."/>
            <person name="Oyzerski R."/>
            <person name="Moretto M."/>
            <person name="Gutin N."/>
            <person name="Stefanini M."/>
            <person name="Chen Y."/>
            <person name="Segala C."/>
            <person name="Davenport C."/>
            <person name="Dematte L."/>
            <person name="Mraz A."/>
            <person name="Battilana J."/>
            <person name="Stormo K."/>
            <person name="Costa F."/>
            <person name="Tao Q."/>
            <person name="Si-Ammour A."/>
            <person name="Harkins T."/>
            <person name="Lackey A."/>
            <person name="Perbost C."/>
            <person name="Taillon B."/>
            <person name="Stella A."/>
            <person name="Solovyev V."/>
            <person name="Fawcett J.A."/>
            <person name="Sterck L."/>
            <person name="Vandepoele K."/>
            <person name="Grando S.M."/>
            <person name="Toppo S."/>
            <person name="Moser C."/>
            <person name="Lanchbury J."/>
            <person name="Bogden R."/>
            <person name="Skolnick M."/>
            <person name="Sgaramella V."/>
            <person name="Bhatnagar S.K."/>
            <person name="Fontana P."/>
            <person name="Gutin A."/>
            <person name="Van de Peer Y."/>
            <person name="Salamini F."/>
            <person name="Viola R."/>
        </authorList>
    </citation>
    <scope>NUCLEOTIDE SEQUENCE</scope>
</reference>
<organism evidence="2">
    <name type="scientific">Vitis vinifera</name>
    <name type="common">Grape</name>
    <dbReference type="NCBI Taxonomy" id="29760"/>
    <lineage>
        <taxon>Eukaryota</taxon>
        <taxon>Viridiplantae</taxon>
        <taxon>Streptophyta</taxon>
        <taxon>Embryophyta</taxon>
        <taxon>Tracheophyta</taxon>
        <taxon>Spermatophyta</taxon>
        <taxon>Magnoliopsida</taxon>
        <taxon>eudicotyledons</taxon>
        <taxon>Gunneridae</taxon>
        <taxon>Pentapetalae</taxon>
        <taxon>rosids</taxon>
        <taxon>Vitales</taxon>
        <taxon>Vitaceae</taxon>
        <taxon>Viteae</taxon>
        <taxon>Vitis</taxon>
    </lineage>
</organism>
<dbReference type="InterPro" id="IPR036397">
    <property type="entry name" value="RNaseH_sf"/>
</dbReference>
<evidence type="ECO:0000259" key="1">
    <source>
        <dbReference type="Pfam" id="PF07727"/>
    </source>
</evidence>
<dbReference type="InterPro" id="IPR012337">
    <property type="entry name" value="RNaseH-like_sf"/>
</dbReference>
<evidence type="ECO:0000313" key="2">
    <source>
        <dbReference type="EMBL" id="CAN65439.1"/>
    </source>
</evidence>
<dbReference type="SUPFAM" id="SSF56672">
    <property type="entry name" value="DNA/RNA polymerases"/>
    <property type="match status" value="1"/>
</dbReference>
<feature type="domain" description="Reverse transcriptase Ty1/copia-type" evidence="1">
    <location>
        <begin position="147"/>
        <end position="291"/>
    </location>
</feature>
<dbReference type="AlphaFoldDB" id="A5BB01"/>
<accession>A5BB01</accession>
<dbReference type="InterPro" id="IPR013103">
    <property type="entry name" value="RVT_2"/>
</dbReference>
<sequence>MGEREMMELHKRNLLKGIKTCKLDFCKYCVFGKQNKVQFKTTTYKTEGFLDYVHTNVWGPTRRMIKCLWPNNGTEYTDSKFMELCEQYGIKRHFTVRKTPRSPRVALDGKVANEVWTGSLVDYSGLRVFGCPAYVHIPNEEKSKLDAKHTSIRIVLGLVAHFDMQLEQMDVKTTFLHGDLEELVYMVHPEGFIQPRQEHLVCKLSKSLYGLKRSPRIGYKRCEYDCCVYVKSLDDDSFIFLLLYVDDMLIATKSMFKVNKLKSLLSKEFDMKDLGATKKILGMEIHRDRASGVLERFNMDNAKPTDDEVKDMSKVPYASVVGCLMYAMVCTRPDLAHVVSVVNHDIMFSKQQSDSSIRGYVDADYAGDLDDRRRMTSLEGLPLVVRFKGIFGIHYLREMHWKAGRIILLPKSETWLVGFTFSAVLTSAFADHRRMKAEGLNFLNVAISVDFSFYRRRSNQTKDRTAGNASRQICSYYTSNMHMILVLQSYHRYSNWANSNFMMPFSALANIKAVQNCLPLNLQDLTRSM</sequence>
<gene>
    <name evidence="2" type="ORF">VITISV_001692</name>
</gene>
<dbReference type="Gene3D" id="3.30.420.10">
    <property type="entry name" value="Ribonuclease H-like superfamily/Ribonuclease H"/>
    <property type="match status" value="1"/>
</dbReference>
<dbReference type="InterPro" id="IPR043502">
    <property type="entry name" value="DNA/RNA_pol_sf"/>
</dbReference>